<dbReference type="PROSITE" id="PS00113">
    <property type="entry name" value="ADENYLATE_KINASE"/>
    <property type="match status" value="1"/>
</dbReference>
<accession>A0A5C1QKS5</accession>
<dbReference type="GO" id="GO:0005524">
    <property type="term" value="F:ATP binding"/>
    <property type="evidence" value="ECO:0007669"/>
    <property type="project" value="UniProtKB-UniRule"/>
</dbReference>
<dbReference type="SUPFAM" id="SSF52540">
    <property type="entry name" value="P-loop containing nucleoside triphosphate hydrolases"/>
    <property type="match status" value="1"/>
</dbReference>
<dbReference type="CDD" id="cd01428">
    <property type="entry name" value="ADK"/>
    <property type="match status" value="1"/>
</dbReference>
<dbReference type="RefSeq" id="WP_149486008.1">
    <property type="nucleotide sequence ID" value="NZ_CP036150.1"/>
</dbReference>
<feature type="binding site" evidence="5">
    <location>
        <begin position="10"/>
        <end position="15"/>
    </location>
    <ligand>
        <name>ATP</name>
        <dbReference type="ChEBI" id="CHEBI:30616"/>
    </ligand>
</feature>
<evidence type="ECO:0000313" key="9">
    <source>
        <dbReference type="EMBL" id="QEN07928.1"/>
    </source>
</evidence>
<keyword evidence="5" id="KW-0479">Metal-binding</keyword>
<feature type="binding site" evidence="5">
    <location>
        <position position="148"/>
    </location>
    <ligand>
        <name>Zn(2+)</name>
        <dbReference type="ChEBI" id="CHEBI:29105"/>
        <note>structural</note>
    </ligand>
</feature>
<feature type="binding site" evidence="5">
    <location>
        <position position="31"/>
    </location>
    <ligand>
        <name>AMP</name>
        <dbReference type="ChEBI" id="CHEBI:456215"/>
    </ligand>
</feature>
<dbReference type="AlphaFoldDB" id="A0A5C1QKS5"/>
<comment type="domain">
    <text evidence="5">Consists of three domains, a large central CORE domain and two small peripheral domains, NMPbind and LID, which undergo movements during catalysis. The LID domain closes over the site of phosphoryl transfer upon ATP binding. Assembling and dissambling the active center during each catalytic cycle provides an effective means to prevent ATP hydrolysis. Some bacteria have evolved a zinc-coordinating structure that stabilizes the LID domain.</text>
</comment>
<dbReference type="InterPro" id="IPR006259">
    <property type="entry name" value="Adenyl_kin_sub"/>
</dbReference>
<comment type="subcellular location">
    <subcellularLocation>
        <location evidence="5 7">Cytoplasm</location>
    </subcellularLocation>
</comment>
<keyword evidence="5" id="KW-0963">Cytoplasm</keyword>
<dbReference type="InterPro" id="IPR027417">
    <property type="entry name" value="P-loop_NTPase"/>
</dbReference>
<feature type="domain" description="Adenylate kinase active site lid" evidence="8">
    <location>
        <begin position="122"/>
        <end position="157"/>
    </location>
</feature>
<dbReference type="GO" id="GO:0044209">
    <property type="term" value="P:AMP salvage"/>
    <property type="evidence" value="ECO:0007669"/>
    <property type="project" value="UniProtKB-UniRule"/>
</dbReference>
<evidence type="ECO:0000256" key="7">
    <source>
        <dbReference type="RuleBase" id="RU003331"/>
    </source>
</evidence>
<evidence type="ECO:0000313" key="10">
    <source>
        <dbReference type="Proteomes" id="UP000324209"/>
    </source>
</evidence>
<comment type="pathway">
    <text evidence="5">Purine metabolism; AMP biosynthesis via salvage pathway; AMP from ADP: step 1/1.</text>
</comment>
<dbReference type="EMBL" id="CP036150">
    <property type="protein sequence ID" value="QEN07928.1"/>
    <property type="molecule type" value="Genomic_DNA"/>
</dbReference>
<dbReference type="EC" id="2.7.4.3" evidence="5 7"/>
<dbReference type="GO" id="GO:0005737">
    <property type="term" value="C:cytoplasm"/>
    <property type="evidence" value="ECO:0007669"/>
    <property type="project" value="UniProtKB-SubCell"/>
</dbReference>
<keyword evidence="3 5" id="KW-0547">Nucleotide-binding</keyword>
<dbReference type="InterPro" id="IPR007862">
    <property type="entry name" value="Adenylate_kinase_lid-dom"/>
</dbReference>
<dbReference type="Pfam" id="PF00406">
    <property type="entry name" value="ADK"/>
    <property type="match status" value="1"/>
</dbReference>
<dbReference type="GO" id="GO:0004017">
    <property type="term" value="F:AMP kinase activity"/>
    <property type="evidence" value="ECO:0007669"/>
    <property type="project" value="UniProtKB-UniRule"/>
</dbReference>
<evidence type="ECO:0000259" key="8">
    <source>
        <dbReference type="Pfam" id="PF05191"/>
    </source>
</evidence>
<keyword evidence="4 5" id="KW-0418">Kinase</keyword>
<evidence type="ECO:0000256" key="5">
    <source>
        <dbReference type="HAMAP-Rule" id="MF_00235"/>
    </source>
</evidence>
<dbReference type="Gene3D" id="3.40.50.300">
    <property type="entry name" value="P-loop containing nucleotide triphosphate hydrolases"/>
    <property type="match status" value="1"/>
</dbReference>
<dbReference type="GO" id="GO:0008270">
    <property type="term" value="F:zinc ion binding"/>
    <property type="evidence" value="ECO:0007669"/>
    <property type="project" value="UniProtKB-UniRule"/>
</dbReference>
<dbReference type="Pfam" id="PF05191">
    <property type="entry name" value="ADK_lid"/>
    <property type="match status" value="1"/>
</dbReference>
<comment type="similarity">
    <text evidence="5 6">Belongs to the adenylate kinase family.</text>
</comment>
<feature type="binding site" evidence="5">
    <location>
        <position position="155"/>
    </location>
    <ligand>
        <name>AMP</name>
        <dbReference type="ChEBI" id="CHEBI:456215"/>
    </ligand>
</feature>
<evidence type="ECO:0000256" key="4">
    <source>
        <dbReference type="ARBA" id="ARBA00022777"/>
    </source>
</evidence>
<gene>
    <name evidence="5" type="primary">adk</name>
    <name evidence="9" type="ORF">EXM22_07985</name>
</gene>
<feature type="binding site" evidence="5">
    <location>
        <position position="92"/>
    </location>
    <ligand>
        <name>AMP</name>
        <dbReference type="ChEBI" id="CHEBI:456215"/>
    </ligand>
</feature>
<feature type="binding site" evidence="5">
    <location>
        <position position="145"/>
    </location>
    <ligand>
        <name>Zn(2+)</name>
        <dbReference type="ChEBI" id="CHEBI:29105"/>
        <note>structural</note>
    </ligand>
</feature>
<proteinExistence type="inferred from homology"/>
<evidence type="ECO:0000256" key="6">
    <source>
        <dbReference type="RuleBase" id="RU003330"/>
    </source>
</evidence>
<evidence type="ECO:0000256" key="2">
    <source>
        <dbReference type="ARBA" id="ARBA00022727"/>
    </source>
</evidence>
<dbReference type="InterPro" id="IPR033690">
    <property type="entry name" value="Adenylat_kinase_CS"/>
</dbReference>
<dbReference type="NCBIfam" id="NF001381">
    <property type="entry name" value="PRK00279.1-3"/>
    <property type="match status" value="1"/>
</dbReference>
<feature type="binding site" evidence="5">
    <location>
        <position position="36"/>
    </location>
    <ligand>
        <name>AMP</name>
        <dbReference type="ChEBI" id="CHEBI:456215"/>
    </ligand>
</feature>
<dbReference type="OrthoDB" id="9805030at2"/>
<protein>
    <recommendedName>
        <fullName evidence="5 7">Adenylate kinase</fullName>
        <shortName evidence="5">AK</shortName>
        <ecNumber evidence="5 7">2.7.4.3</ecNumber>
    </recommendedName>
    <alternativeName>
        <fullName evidence="5">ATP-AMP transphosphorylase</fullName>
    </alternativeName>
    <alternativeName>
        <fullName evidence="5">ATP:AMP phosphotransferase</fullName>
    </alternativeName>
    <alternativeName>
        <fullName evidence="5">Adenylate monophosphate kinase</fullName>
    </alternativeName>
</protein>
<feature type="region of interest" description="NMP" evidence="5">
    <location>
        <begin position="30"/>
        <end position="59"/>
    </location>
</feature>
<dbReference type="PANTHER" id="PTHR23359">
    <property type="entry name" value="NUCLEOTIDE KINASE"/>
    <property type="match status" value="1"/>
</dbReference>
<comment type="function">
    <text evidence="5">Catalyzes the reversible transfer of the terminal phosphate group between ATP and AMP. Plays an important role in cellular energy homeostasis and in adenine nucleotide metabolism.</text>
</comment>
<dbReference type="UniPathway" id="UPA00588">
    <property type="reaction ID" value="UER00649"/>
</dbReference>
<reference evidence="9 10" key="1">
    <citation type="submission" date="2019-02" db="EMBL/GenBank/DDBJ databases">
        <title>Complete Genome Sequence and Methylome Analysis of free living Spirochaetas.</title>
        <authorList>
            <person name="Fomenkov A."/>
            <person name="Dubinina G."/>
            <person name="Leshcheva N."/>
            <person name="Mikheeva N."/>
            <person name="Grabovich M."/>
            <person name="Vincze T."/>
            <person name="Roberts R.J."/>
        </authorList>
    </citation>
    <scope>NUCLEOTIDE SEQUENCE [LARGE SCALE GENOMIC DNA]</scope>
    <source>
        <strain evidence="9 10">K2</strain>
    </source>
</reference>
<keyword evidence="2 5" id="KW-0545">Nucleotide biosynthesis</keyword>
<keyword evidence="5 7" id="KW-0067">ATP-binding</keyword>
<dbReference type="PRINTS" id="PR00094">
    <property type="entry name" value="ADENYLTKNASE"/>
</dbReference>
<evidence type="ECO:0000256" key="3">
    <source>
        <dbReference type="ARBA" id="ARBA00022741"/>
    </source>
</evidence>
<feature type="binding site" evidence="5">
    <location>
        <position position="125"/>
    </location>
    <ligand>
        <name>Zn(2+)</name>
        <dbReference type="ChEBI" id="CHEBI:29105"/>
        <note>structural</note>
    </ligand>
</feature>
<evidence type="ECO:0000256" key="1">
    <source>
        <dbReference type="ARBA" id="ARBA00022679"/>
    </source>
</evidence>
<feature type="binding site" evidence="5">
    <location>
        <position position="194"/>
    </location>
    <ligand>
        <name>ATP</name>
        <dbReference type="ChEBI" id="CHEBI:30616"/>
    </ligand>
</feature>
<sequence length="208" mass="23025">MNLIFLGPPGAGKGTMAFRAKEHFKIPHISTGDLFRAAIKNETDLGKQVKSILDAGNLVPDELTTSIVKERLQQPDATNGFILDGFPRTLYQAKALKEFSAIDSVVNFTITEDEVIRRLSGRRVCKSCGESYHIEFIPPSKDGICDKCGGELYTRADDQIDAIKNRLSVYGESTEPLISFYKNEGSLVNVDSSQHPDKVFEDLKAILK</sequence>
<feature type="binding site" evidence="5">
    <location>
        <position position="166"/>
    </location>
    <ligand>
        <name>AMP</name>
        <dbReference type="ChEBI" id="CHEBI:456215"/>
    </ligand>
</feature>
<keyword evidence="10" id="KW-1185">Reference proteome</keyword>
<feature type="binding site" evidence="5">
    <location>
        <begin position="131"/>
        <end position="132"/>
    </location>
    <ligand>
        <name>ATP</name>
        <dbReference type="ChEBI" id="CHEBI:30616"/>
    </ligand>
</feature>
<name>A0A5C1QKS5_9SPIO</name>
<feature type="binding site" evidence="5">
    <location>
        <begin position="85"/>
        <end position="88"/>
    </location>
    <ligand>
        <name>AMP</name>
        <dbReference type="ChEBI" id="CHEBI:456215"/>
    </ligand>
</feature>
<dbReference type="Proteomes" id="UP000324209">
    <property type="component" value="Chromosome"/>
</dbReference>
<feature type="binding site" evidence="5">
    <location>
        <begin position="57"/>
        <end position="59"/>
    </location>
    <ligand>
        <name>AMP</name>
        <dbReference type="ChEBI" id="CHEBI:456215"/>
    </ligand>
</feature>
<organism evidence="9 10">
    <name type="scientific">Oceanispirochaeta crateris</name>
    <dbReference type="NCBI Taxonomy" id="2518645"/>
    <lineage>
        <taxon>Bacteria</taxon>
        <taxon>Pseudomonadati</taxon>
        <taxon>Spirochaetota</taxon>
        <taxon>Spirochaetia</taxon>
        <taxon>Spirochaetales</taxon>
        <taxon>Spirochaetaceae</taxon>
        <taxon>Oceanispirochaeta</taxon>
    </lineage>
</organism>
<comment type="subunit">
    <text evidence="5 7">Monomer.</text>
</comment>
<dbReference type="HAMAP" id="MF_00235">
    <property type="entry name" value="Adenylate_kinase_Adk"/>
    <property type="match status" value="1"/>
</dbReference>
<keyword evidence="1 5" id="KW-0808">Transferase</keyword>
<dbReference type="FunFam" id="3.40.50.300:FF:000106">
    <property type="entry name" value="Adenylate kinase mitochondrial"/>
    <property type="match status" value="1"/>
</dbReference>
<dbReference type="KEGG" id="ock:EXM22_07985"/>
<dbReference type="InterPro" id="IPR000850">
    <property type="entry name" value="Adenylat/UMP-CMP_kin"/>
</dbReference>
<feature type="binding site" evidence="5">
    <location>
        <position position="128"/>
    </location>
    <ligand>
        <name>Zn(2+)</name>
        <dbReference type="ChEBI" id="CHEBI:29105"/>
        <note>structural</note>
    </ligand>
</feature>
<dbReference type="NCBIfam" id="NF001380">
    <property type="entry name" value="PRK00279.1-2"/>
    <property type="match status" value="1"/>
</dbReference>
<keyword evidence="5" id="KW-0862">Zinc</keyword>
<dbReference type="NCBIfam" id="TIGR01351">
    <property type="entry name" value="adk"/>
    <property type="match status" value="1"/>
</dbReference>
<feature type="binding site" evidence="5">
    <location>
        <position position="122"/>
    </location>
    <ligand>
        <name>ATP</name>
        <dbReference type="ChEBI" id="CHEBI:30616"/>
    </ligand>
</feature>
<feature type="region of interest" description="LID" evidence="5">
    <location>
        <begin position="121"/>
        <end position="158"/>
    </location>
</feature>
<comment type="catalytic activity">
    <reaction evidence="5 7">
        <text>AMP + ATP = 2 ADP</text>
        <dbReference type="Rhea" id="RHEA:12973"/>
        <dbReference type="ChEBI" id="CHEBI:30616"/>
        <dbReference type="ChEBI" id="CHEBI:456215"/>
        <dbReference type="ChEBI" id="CHEBI:456216"/>
        <dbReference type="EC" id="2.7.4.3"/>
    </reaction>
</comment>